<sequence length="79" mass="9262">MSPTGRQHTCNSQPHSQKKYLINTNKYDNEAAQGDLRQRQLPWLLSDYKLGNKFELDLKICSLSAERKRAIQQRCRDII</sequence>
<evidence type="ECO:0000313" key="2">
    <source>
        <dbReference type="Proteomes" id="UP000324222"/>
    </source>
</evidence>
<organism evidence="1 2">
    <name type="scientific">Portunus trituberculatus</name>
    <name type="common">Swimming crab</name>
    <name type="synonym">Neptunus trituberculatus</name>
    <dbReference type="NCBI Taxonomy" id="210409"/>
    <lineage>
        <taxon>Eukaryota</taxon>
        <taxon>Metazoa</taxon>
        <taxon>Ecdysozoa</taxon>
        <taxon>Arthropoda</taxon>
        <taxon>Crustacea</taxon>
        <taxon>Multicrustacea</taxon>
        <taxon>Malacostraca</taxon>
        <taxon>Eumalacostraca</taxon>
        <taxon>Eucarida</taxon>
        <taxon>Decapoda</taxon>
        <taxon>Pleocyemata</taxon>
        <taxon>Brachyura</taxon>
        <taxon>Eubrachyura</taxon>
        <taxon>Portunoidea</taxon>
        <taxon>Portunidae</taxon>
        <taxon>Portuninae</taxon>
        <taxon>Portunus</taxon>
    </lineage>
</organism>
<proteinExistence type="predicted"/>
<protein>
    <submittedName>
        <fullName evidence="1">Uncharacterized protein</fullName>
    </submittedName>
</protein>
<dbReference type="AlphaFoldDB" id="A0A5B7DL97"/>
<keyword evidence="2" id="KW-1185">Reference proteome</keyword>
<evidence type="ECO:0000313" key="1">
    <source>
        <dbReference type="EMBL" id="MPC21849.1"/>
    </source>
</evidence>
<gene>
    <name evidence="1" type="ORF">E2C01_014851</name>
</gene>
<dbReference type="EMBL" id="VSRR010001025">
    <property type="protein sequence ID" value="MPC21849.1"/>
    <property type="molecule type" value="Genomic_DNA"/>
</dbReference>
<name>A0A5B7DL97_PORTR</name>
<dbReference type="Proteomes" id="UP000324222">
    <property type="component" value="Unassembled WGS sequence"/>
</dbReference>
<reference evidence="1 2" key="1">
    <citation type="submission" date="2019-05" db="EMBL/GenBank/DDBJ databases">
        <title>Another draft genome of Portunus trituberculatus and its Hox gene families provides insights of decapod evolution.</title>
        <authorList>
            <person name="Jeong J.-H."/>
            <person name="Song I."/>
            <person name="Kim S."/>
            <person name="Choi T."/>
            <person name="Kim D."/>
            <person name="Ryu S."/>
            <person name="Kim W."/>
        </authorList>
    </citation>
    <scope>NUCLEOTIDE SEQUENCE [LARGE SCALE GENOMIC DNA]</scope>
    <source>
        <tissue evidence="1">Muscle</tissue>
    </source>
</reference>
<comment type="caution">
    <text evidence="1">The sequence shown here is derived from an EMBL/GenBank/DDBJ whole genome shotgun (WGS) entry which is preliminary data.</text>
</comment>
<accession>A0A5B7DL97</accession>